<dbReference type="Gene3D" id="1.10.260.40">
    <property type="entry name" value="lambda repressor-like DNA-binding domains"/>
    <property type="match status" value="1"/>
</dbReference>
<sequence length="119" mass="13831">MSFPDKLREARKNKGYTQAQLAELLGIAKTTLTGYEKGNREPDVYKIKRLVEILDVKSDWLLDVETREDEIYTEHEIEMIAKYRSLDERGRQTVDDVLDSQYRAASVEEADLFSSRKQA</sequence>
<dbReference type="SUPFAM" id="SSF47413">
    <property type="entry name" value="lambda repressor-like DNA-binding domains"/>
    <property type="match status" value="1"/>
</dbReference>
<evidence type="ECO:0000313" key="3">
    <source>
        <dbReference type="EMBL" id="MBS6622759.1"/>
    </source>
</evidence>
<evidence type="ECO:0000259" key="2">
    <source>
        <dbReference type="PROSITE" id="PS50943"/>
    </source>
</evidence>
<dbReference type="Pfam" id="PF01381">
    <property type="entry name" value="HTH_3"/>
    <property type="match status" value="1"/>
</dbReference>
<dbReference type="GO" id="GO:0003677">
    <property type="term" value="F:DNA binding"/>
    <property type="evidence" value="ECO:0007669"/>
    <property type="project" value="UniProtKB-KW"/>
</dbReference>
<dbReference type="AlphaFoldDB" id="A0A9E1GLZ5"/>
<dbReference type="SMART" id="SM00530">
    <property type="entry name" value="HTH_XRE"/>
    <property type="match status" value="1"/>
</dbReference>
<comment type="caution">
    <text evidence="3">The sequence shown here is derived from an EMBL/GenBank/DDBJ whole genome shotgun (WGS) entry which is preliminary data.</text>
</comment>
<dbReference type="Proteomes" id="UP000811365">
    <property type="component" value="Unassembled WGS sequence"/>
</dbReference>
<name>A0A9E1GLZ5_9FIRM</name>
<accession>A0A9E1GLZ5</accession>
<protein>
    <submittedName>
        <fullName evidence="3">Helix-turn-helix transcriptional regulator</fullName>
    </submittedName>
</protein>
<reference evidence="3" key="1">
    <citation type="submission" date="2021-02" db="EMBL/GenBank/DDBJ databases">
        <title>Infant gut strain persistence is associated with maternal origin, phylogeny, and functional potential including surface adhesion and iron acquisition.</title>
        <authorList>
            <person name="Lou Y.C."/>
        </authorList>
    </citation>
    <scope>NUCLEOTIDE SEQUENCE</scope>
    <source>
        <strain evidence="3">L2_039_000G1_dasL2_039_000G1_maxbin2.maxbin.077</strain>
    </source>
</reference>
<keyword evidence="1" id="KW-0238">DNA-binding</keyword>
<gene>
    <name evidence="3" type="ORF">KH315_11455</name>
</gene>
<dbReference type="PROSITE" id="PS50943">
    <property type="entry name" value="HTH_CROC1"/>
    <property type="match status" value="1"/>
</dbReference>
<dbReference type="PANTHER" id="PTHR46558:SF14">
    <property type="entry name" value="HTH-TYPE TRANSCRIPTIONAL REGULATOR ANSR"/>
    <property type="match status" value="1"/>
</dbReference>
<dbReference type="EMBL" id="JAGZYH010000049">
    <property type="protein sequence ID" value="MBS6622759.1"/>
    <property type="molecule type" value="Genomic_DNA"/>
</dbReference>
<organism evidence="3 4">
    <name type="scientific">Faecalibacterium prausnitzii</name>
    <dbReference type="NCBI Taxonomy" id="853"/>
    <lineage>
        <taxon>Bacteria</taxon>
        <taxon>Bacillati</taxon>
        <taxon>Bacillota</taxon>
        <taxon>Clostridia</taxon>
        <taxon>Eubacteriales</taxon>
        <taxon>Oscillospiraceae</taxon>
        <taxon>Faecalibacterium</taxon>
    </lineage>
</organism>
<feature type="domain" description="HTH cro/C1-type" evidence="2">
    <location>
        <begin position="7"/>
        <end position="61"/>
    </location>
</feature>
<evidence type="ECO:0000313" key="4">
    <source>
        <dbReference type="Proteomes" id="UP000811365"/>
    </source>
</evidence>
<dbReference type="PANTHER" id="PTHR46558">
    <property type="entry name" value="TRACRIPTIONAL REGULATORY PROTEIN-RELATED-RELATED"/>
    <property type="match status" value="1"/>
</dbReference>
<dbReference type="CDD" id="cd00093">
    <property type="entry name" value="HTH_XRE"/>
    <property type="match status" value="1"/>
</dbReference>
<proteinExistence type="predicted"/>
<dbReference type="InterPro" id="IPR010982">
    <property type="entry name" value="Lambda_DNA-bd_dom_sf"/>
</dbReference>
<evidence type="ECO:0000256" key="1">
    <source>
        <dbReference type="ARBA" id="ARBA00023125"/>
    </source>
</evidence>
<dbReference type="InterPro" id="IPR001387">
    <property type="entry name" value="Cro/C1-type_HTH"/>
</dbReference>